<evidence type="ECO:0000313" key="3">
    <source>
        <dbReference type="Proteomes" id="UP000077255"/>
    </source>
</evidence>
<dbReference type="KEGG" id="dtx:ATSB10_31560"/>
<sequence length="56" mass="5990">MGKAVDRGCIGAPVVRTYRAAGEPEGEGRQRKKLQAAGERAGRWQSGLTGQDGYLE</sequence>
<feature type="region of interest" description="Disordered" evidence="1">
    <location>
        <begin position="19"/>
        <end position="56"/>
    </location>
</feature>
<dbReference type="AlphaFoldDB" id="A0A160N3Y7"/>
<protein>
    <submittedName>
        <fullName evidence="2">Uncharacterized protein</fullName>
    </submittedName>
</protein>
<dbReference type="PATRIC" id="fig|445710.3.peg.3155"/>
<keyword evidence="3" id="KW-1185">Reference proteome</keyword>
<dbReference type="EMBL" id="CP014841">
    <property type="protein sequence ID" value="AND70610.1"/>
    <property type="molecule type" value="Genomic_DNA"/>
</dbReference>
<reference evidence="2 3" key="1">
    <citation type="submission" date="2016-02" db="EMBL/GenBank/DDBJ databases">
        <title>Complete genome sequencing and analysis of ATSB10, Dyella thiooxydans isolated from rhizosphere soil of sunflower (Helianthus annuus L.).</title>
        <authorList>
            <person name="Lee Y."/>
            <person name="Hwangbo K."/>
            <person name="Chung H."/>
            <person name="Yoo J."/>
            <person name="Kim K.Y."/>
            <person name="Sa T.M."/>
            <person name="Um Y."/>
            <person name="Madhaiyan M."/>
        </authorList>
    </citation>
    <scope>NUCLEOTIDE SEQUENCE [LARGE SCALE GENOMIC DNA]</scope>
    <source>
        <strain evidence="2 3">ATSB10</strain>
    </source>
</reference>
<dbReference type="Proteomes" id="UP000077255">
    <property type="component" value="Chromosome"/>
</dbReference>
<accession>A0A160N3Y7</accession>
<organism evidence="2 3">
    <name type="scientific">Dyella thiooxydans</name>
    <dbReference type="NCBI Taxonomy" id="445710"/>
    <lineage>
        <taxon>Bacteria</taxon>
        <taxon>Pseudomonadati</taxon>
        <taxon>Pseudomonadota</taxon>
        <taxon>Gammaproteobacteria</taxon>
        <taxon>Lysobacterales</taxon>
        <taxon>Rhodanobacteraceae</taxon>
        <taxon>Dyella</taxon>
    </lineage>
</organism>
<evidence type="ECO:0000313" key="2">
    <source>
        <dbReference type="EMBL" id="AND70610.1"/>
    </source>
</evidence>
<evidence type="ECO:0000256" key="1">
    <source>
        <dbReference type="SAM" id="MobiDB-lite"/>
    </source>
</evidence>
<name>A0A160N3Y7_9GAMM</name>
<gene>
    <name evidence="2" type="ORF">ATSB10_31560</name>
</gene>
<dbReference type="STRING" id="445710.ATSB10_31560"/>
<proteinExistence type="predicted"/>